<protein>
    <submittedName>
        <fullName evidence="1">Uncharacterized protein</fullName>
    </submittedName>
</protein>
<gene>
    <name evidence="1" type="ORF">IC620_10170</name>
</gene>
<comment type="caution">
    <text evidence="1">The sequence shown here is derived from an EMBL/GenBank/DDBJ whole genome shotgun (WGS) entry which is preliminary data.</text>
</comment>
<dbReference type="RefSeq" id="WP_191140328.1">
    <property type="nucleotide sequence ID" value="NZ_JACXAG020000005.1"/>
</dbReference>
<keyword evidence="2" id="KW-1185">Reference proteome</keyword>
<dbReference type="AlphaFoldDB" id="A0A926RXP4"/>
<name>A0A926RXP4_9BACL</name>
<evidence type="ECO:0000313" key="2">
    <source>
        <dbReference type="Proteomes" id="UP000661691"/>
    </source>
</evidence>
<sequence>MDLQLKQLLDITLRMMKDVYDTRAMLVHALQSEKVMILSEETDPINTILDALEVPEEREDYILGMLYEYLDGNMTHEEILLAMDSQYEGV</sequence>
<proteinExistence type="predicted"/>
<dbReference type="EMBL" id="JACXAH010000013">
    <property type="protein sequence ID" value="MBD1372721.1"/>
    <property type="molecule type" value="Genomic_DNA"/>
</dbReference>
<accession>A0A926RXP4</accession>
<dbReference type="Proteomes" id="UP000661691">
    <property type="component" value="Unassembled WGS sequence"/>
</dbReference>
<reference evidence="1" key="1">
    <citation type="submission" date="2020-09" db="EMBL/GenBank/DDBJ databases">
        <title>A novel bacterium of genus Hazenella, isolated from South China Sea.</title>
        <authorList>
            <person name="Huang H."/>
            <person name="Mo K."/>
            <person name="Hu Y."/>
        </authorList>
    </citation>
    <scope>NUCLEOTIDE SEQUENCE</scope>
    <source>
        <strain evidence="1">IB182357</strain>
    </source>
</reference>
<organism evidence="1 2">
    <name type="scientific">Polycladospora coralii</name>
    <dbReference type="NCBI Taxonomy" id="2771432"/>
    <lineage>
        <taxon>Bacteria</taxon>
        <taxon>Bacillati</taxon>
        <taxon>Bacillota</taxon>
        <taxon>Bacilli</taxon>
        <taxon>Bacillales</taxon>
        <taxon>Thermoactinomycetaceae</taxon>
        <taxon>Polycladospora</taxon>
    </lineage>
</organism>
<evidence type="ECO:0000313" key="1">
    <source>
        <dbReference type="EMBL" id="MBD1372721.1"/>
    </source>
</evidence>